<name>A0A0B6YSS8_9EUPU</name>
<dbReference type="PANTHER" id="PTHR31901">
    <property type="entry name" value="GH3 DOMAIN-CONTAINING PROTEIN"/>
    <property type="match status" value="1"/>
</dbReference>
<sequence>MEIIEKIFMGITAVGMAGVSYVVWDIKRHTVYSNQSFKDAAKHYIAIRSLVNIGIYMKYRLEQATKNVEKTQTEFLMRQIKCNLNTEYSKDMGLTSVKTRDDFLRIHRLTCYSDYSRYIHRMISGEKKVLTSADPIVFAVTSGTSGQSNIIPMVRKQSKLFFLEGISVLFKSMVDTFPATKLLNKDFKIFYNPNWRYSVDNTPVGPNSASPDRSKSFLHMYTTPPPAYMVRSEPEALYLYLLFALLDPHLGMIEANFSSIIFNTLFMLEDRLSELVRDIETGQIDPDLNIDPSVREQLSLLISPNPQRAHDIREAAKKGKEGLALRIWPELHIAMGADTGTFDLYADKLRSGYLKGVPLYSPIYAASEGLLGINIWPNQHPTRYLLHPRTQFFEFIPDDLMDQDQPNTLLLHQVKEGSIYELVITNPSCLYRYRFGDVVRVVGFHNQCPIVEFMYRKGQILNVRGEKMSEAVFYEALKDTQSEIFGDDKLVDYCCMESILLDGMDVSEDLKSSKPCYHVFVELEDDDKATVQSFIPKLQKELDTRLQDLSYPYSSFRSKGSIDLLQVHLVKKGSFSLMRLFMLEQKQVASNQYKVPRVLRKQEAVKFMLDKIVK</sequence>
<dbReference type="GO" id="GO:0005737">
    <property type="term" value="C:cytoplasm"/>
    <property type="evidence" value="ECO:0007669"/>
    <property type="project" value="TreeGrafter"/>
</dbReference>
<evidence type="ECO:0000256" key="1">
    <source>
        <dbReference type="SAM" id="Phobius"/>
    </source>
</evidence>
<gene>
    <name evidence="4" type="primary">ORF34352</name>
</gene>
<proteinExistence type="predicted"/>
<keyword evidence="1" id="KW-0812">Transmembrane</keyword>
<dbReference type="InterPro" id="IPR055377">
    <property type="entry name" value="GH3_M"/>
</dbReference>
<dbReference type="InterPro" id="IPR004993">
    <property type="entry name" value="GH3"/>
</dbReference>
<accession>A0A0B6YSS8</accession>
<dbReference type="EMBL" id="HACG01011971">
    <property type="protein sequence ID" value="CEK58836.1"/>
    <property type="molecule type" value="Transcribed_RNA"/>
</dbReference>
<feature type="domain" description="GH3 C-terminal" evidence="3">
    <location>
        <begin position="476"/>
        <end position="602"/>
    </location>
</feature>
<feature type="transmembrane region" description="Helical" evidence="1">
    <location>
        <begin position="7"/>
        <end position="24"/>
    </location>
</feature>
<evidence type="ECO:0008006" key="5">
    <source>
        <dbReference type="Google" id="ProtNLM"/>
    </source>
</evidence>
<feature type="domain" description="GH3 middle" evidence="2">
    <location>
        <begin position="384"/>
        <end position="456"/>
    </location>
</feature>
<dbReference type="Pfam" id="PF23571">
    <property type="entry name" value="GH3_M"/>
    <property type="match status" value="1"/>
</dbReference>
<dbReference type="PANTHER" id="PTHR31901:SF9">
    <property type="entry name" value="GH3 DOMAIN-CONTAINING PROTEIN"/>
    <property type="match status" value="1"/>
</dbReference>
<dbReference type="GO" id="GO:0016881">
    <property type="term" value="F:acid-amino acid ligase activity"/>
    <property type="evidence" value="ECO:0007669"/>
    <property type="project" value="TreeGrafter"/>
</dbReference>
<evidence type="ECO:0000313" key="4">
    <source>
        <dbReference type="EMBL" id="CEK58836.1"/>
    </source>
</evidence>
<reference evidence="4" key="1">
    <citation type="submission" date="2014-12" db="EMBL/GenBank/DDBJ databases">
        <title>Insight into the proteome of Arion vulgaris.</title>
        <authorList>
            <person name="Aradska J."/>
            <person name="Bulat T."/>
            <person name="Smidak R."/>
            <person name="Sarate P."/>
            <person name="Gangsoo J."/>
            <person name="Sialana F."/>
            <person name="Bilban M."/>
            <person name="Lubec G."/>
        </authorList>
    </citation>
    <scope>NUCLEOTIDE SEQUENCE</scope>
    <source>
        <tissue evidence="4">Skin</tissue>
    </source>
</reference>
<keyword evidence="1" id="KW-0472">Membrane</keyword>
<dbReference type="InterPro" id="IPR055378">
    <property type="entry name" value="GH3_C"/>
</dbReference>
<organism evidence="4">
    <name type="scientific">Arion vulgaris</name>
    <dbReference type="NCBI Taxonomy" id="1028688"/>
    <lineage>
        <taxon>Eukaryota</taxon>
        <taxon>Metazoa</taxon>
        <taxon>Spiralia</taxon>
        <taxon>Lophotrochozoa</taxon>
        <taxon>Mollusca</taxon>
        <taxon>Gastropoda</taxon>
        <taxon>Heterobranchia</taxon>
        <taxon>Euthyneura</taxon>
        <taxon>Panpulmonata</taxon>
        <taxon>Eupulmonata</taxon>
        <taxon>Stylommatophora</taxon>
        <taxon>Helicina</taxon>
        <taxon>Arionoidea</taxon>
        <taxon>Arionidae</taxon>
        <taxon>Arion</taxon>
    </lineage>
</organism>
<dbReference type="Pfam" id="PF23572">
    <property type="entry name" value="GH3_C"/>
    <property type="match status" value="1"/>
</dbReference>
<protein>
    <recommendedName>
        <fullName evidence="5">GH3 domain-containing protein</fullName>
    </recommendedName>
</protein>
<evidence type="ECO:0000259" key="3">
    <source>
        <dbReference type="Pfam" id="PF23572"/>
    </source>
</evidence>
<dbReference type="AlphaFoldDB" id="A0A0B6YSS8"/>
<keyword evidence="1" id="KW-1133">Transmembrane helix</keyword>
<evidence type="ECO:0000259" key="2">
    <source>
        <dbReference type="Pfam" id="PF23571"/>
    </source>
</evidence>
<dbReference type="Pfam" id="PF03321">
    <property type="entry name" value="GH3"/>
    <property type="match status" value="1"/>
</dbReference>